<accession>A0A6J4HJF2</accession>
<sequence>MEAPAVWPNRTHCAMSLTYDDALIAHYTTVDPDLVRNGLRGRRPTGRRNLRHGVGGRAGDDA</sequence>
<feature type="region of interest" description="Disordered" evidence="1">
    <location>
        <begin position="38"/>
        <end position="62"/>
    </location>
</feature>
<evidence type="ECO:0000256" key="1">
    <source>
        <dbReference type="SAM" id="MobiDB-lite"/>
    </source>
</evidence>
<name>A0A6J4HJF2_9CHLR</name>
<gene>
    <name evidence="2" type="ORF">AVDCRST_MAG26-735</name>
</gene>
<feature type="compositionally biased region" description="Basic residues" evidence="1">
    <location>
        <begin position="39"/>
        <end position="51"/>
    </location>
</feature>
<evidence type="ECO:0000313" key="2">
    <source>
        <dbReference type="EMBL" id="CAA9225477.1"/>
    </source>
</evidence>
<feature type="compositionally biased region" description="Gly residues" evidence="1">
    <location>
        <begin position="53"/>
        <end position="62"/>
    </location>
</feature>
<proteinExistence type="predicted"/>
<reference evidence="2" key="1">
    <citation type="submission" date="2020-02" db="EMBL/GenBank/DDBJ databases">
        <authorList>
            <person name="Meier V. D."/>
        </authorList>
    </citation>
    <scope>NUCLEOTIDE SEQUENCE</scope>
    <source>
        <strain evidence="2">AVDCRST_MAG26</strain>
    </source>
</reference>
<protein>
    <submittedName>
        <fullName evidence="2">Uncharacterized protein</fullName>
    </submittedName>
</protein>
<dbReference type="EMBL" id="CADCTK010000176">
    <property type="protein sequence ID" value="CAA9225477.1"/>
    <property type="molecule type" value="Genomic_DNA"/>
</dbReference>
<dbReference type="AlphaFoldDB" id="A0A6J4HJF2"/>
<organism evidence="2">
    <name type="scientific">uncultured Chloroflexia bacterium</name>
    <dbReference type="NCBI Taxonomy" id="1672391"/>
    <lineage>
        <taxon>Bacteria</taxon>
        <taxon>Bacillati</taxon>
        <taxon>Chloroflexota</taxon>
        <taxon>Chloroflexia</taxon>
        <taxon>environmental samples</taxon>
    </lineage>
</organism>